<dbReference type="AlphaFoldDB" id="M1MU32"/>
<evidence type="ECO:0000256" key="2">
    <source>
        <dbReference type="ARBA" id="ARBA00023054"/>
    </source>
</evidence>
<dbReference type="HOGENOM" id="CLU_018816_14_2_9"/>
<protein>
    <submittedName>
        <fullName evidence="5">Multidrug resistance efflux pump</fullName>
    </submittedName>
</protein>
<dbReference type="InterPro" id="IPR050465">
    <property type="entry name" value="UPF0194_transport"/>
</dbReference>
<evidence type="ECO:0000259" key="3">
    <source>
        <dbReference type="Pfam" id="PF25973"/>
    </source>
</evidence>
<sequence>MRKWIWKTSNDIDKRNKWSIKFNKKIFFLLIVILLVAGGIGLAKSGVFNQGLDKDKYTILEAGVNISKINVKGEVKSEKATGVYASTYSDANPIIKEVKVEIGDKVKVGDTLATLDTNKLESDIKVLETTIATTDAANASELKSAKATYDNALALSSDKNNENIKNAATDVNAAKLDYDNKKDLYEKNKILHDSGAITDQEFKQYEISYENAKDTYDKVTVSLNNVKAKVKLDLTVAKNNYDQAKAKVSDNSKKITLENYKKDLQNATITSPVDGVVSLKNASVGNPVSGELFEIKDENNVTITVDVKDVDIEKIKEGQRAQIKADSSYDKSIAGEVVSINSIAKAENNSSLNLNNDSNDKEATFEVKIRAKDTDSKLKIGMKAQADIIVDEKDNVYKVPTESMIKNKDNNYCIYIAEKQGKDYVVKELQITRGTETDSKTEIYGDNIKDGVIMLNSPGDYELGSVIKINEK</sequence>
<reference evidence="5 6" key="1">
    <citation type="submission" date="2013-02" db="EMBL/GenBank/DDBJ databases">
        <title>Genome sequence of Clostridium saccharoperbutylacetonicum N1-4(HMT).</title>
        <authorList>
            <person name="Poehlein A."/>
            <person name="Daniel R."/>
        </authorList>
    </citation>
    <scope>NUCLEOTIDE SEQUENCE [LARGE SCALE GENOMIC DNA]</scope>
    <source>
        <strain evidence="6">N1-4(HMT)</strain>
    </source>
</reference>
<dbReference type="Pfam" id="PF25990">
    <property type="entry name" value="Beta-barrel_YknX"/>
    <property type="match status" value="1"/>
</dbReference>
<evidence type="ECO:0000313" key="5">
    <source>
        <dbReference type="EMBL" id="AGF58191.1"/>
    </source>
</evidence>
<proteinExistence type="predicted"/>
<dbReference type="GO" id="GO:0030313">
    <property type="term" value="C:cell envelope"/>
    <property type="evidence" value="ECO:0007669"/>
    <property type="project" value="UniProtKB-SubCell"/>
</dbReference>
<feature type="domain" description="YknX-like beta-barrel" evidence="4">
    <location>
        <begin position="303"/>
        <end position="388"/>
    </location>
</feature>
<organism evidence="5 6">
    <name type="scientific">Clostridium saccharoperbutylacetonicum N1-4(HMT)</name>
    <dbReference type="NCBI Taxonomy" id="931276"/>
    <lineage>
        <taxon>Bacteria</taxon>
        <taxon>Bacillati</taxon>
        <taxon>Bacillota</taxon>
        <taxon>Clostridia</taxon>
        <taxon>Eubacteriales</taxon>
        <taxon>Clostridiaceae</taxon>
        <taxon>Clostridium</taxon>
    </lineage>
</organism>
<dbReference type="Proteomes" id="UP000011728">
    <property type="component" value="Chromosome"/>
</dbReference>
<feature type="domain" description="CzcB-like barrel-sandwich hybrid" evidence="3">
    <location>
        <begin position="92"/>
        <end position="290"/>
    </location>
</feature>
<name>M1MU32_9CLOT</name>
<dbReference type="SUPFAM" id="SSF111369">
    <property type="entry name" value="HlyD-like secretion proteins"/>
    <property type="match status" value="1"/>
</dbReference>
<dbReference type="PANTHER" id="PTHR32347:SF14">
    <property type="entry name" value="EFFLUX SYSTEM COMPONENT YKNX-RELATED"/>
    <property type="match status" value="1"/>
</dbReference>
<gene>
    <name evidence="5" type="ORF">Cspa_c44380</name>
</gene>
<dbReference type="Gene3D" id="2.40.30.170">
    <property type="match status" value="1"/>
</dbReference>
<dbReference type="InterPro" id="IPR011053">
    <property type="entry name" value="Single_hybrid_motif"/>
</dbReference>
<dbReference type="SUPFAM" id="SSF51230">
    <property type="entry name" value="Single hybrid motif"/>
    <property type="match status" value="1"/>
</dbReference>
<dbReference type="PRINTS" id="PR01490">
    <property type="entry name" value="RTXTOXIND"/>
</dbReference>
<evidence type="ECO:0000256" key="1">
    <source>
        <dbReference type="ARBA" id="ARBA00004196"/>
    </source>
</evidence>
<dbReference type="eggNOG" id="COG0845">
    <property type="taxonomic scope" value="Bacteria"/>
</dbReference>
<dbReference type="EMBL" id="CP004121">
    <property type="protein sequence ID" value="AGF58191.1"/>
    <property type="molecule type" value="Genomic_DNA"/>
</dbReference>
<keyword evidence="2" id="KW-0175">Coiled coil</keyword>
<dbReference type="RefSeq" id="WP_015394502.1">
    <property type="nucleotide sequence ID" value="NC_020291.1"/>
</dbReference>
<keyword evidence="6" id="KW-1185">Reference proteome</keyword>
<dbReference type="PANTHER" id="PTHR32347">
    <property type="entry name" value="EFFLUX SYSTEM COMPONENT YKNX-RELATED"/>
    <property type="match status" value="1"/>
</dbReference>
<evidence type="ECO:0000313" key="6">
    <source>
        <dbReference type="Proteomes" id="UP000011728"/>
    </source>
</evidence>
<dbReference type="KEGG" id="csr:Cspa_c44380"/>
<dbReference type="OrthoDB" id="1777386at2"/>
<dbReference type="STRING" id="36745.CLSAP_42100"/>
<dbReference type="InterPro" id="IPR058647">
    <property type="entry name" value="BSH_CzcB-like"/>
</dbReference>
<dbReference type="Gene3D" id="2.40.50.100">
    <property type="match status" value="1"/>
</dbReference>
<dbReference type="Pfam" id="PF25973">
    <property type="entry name" value="BSH_CzcB"/>
    <property type="match status" value="1"/>
</dbReference>
<accession>M1MU32</accession>
<dbReference type="PATRIC" id="fig|931276.5.peg.4471"/>
<comment type="subcellular location">
    <subcellularLocation>
        <location evidence="1">Cell envelope</location>
    </subcellularLocation>
</comment>
<dbReference type="InterPro" id="IPR058636">
    <property type="entry name" value="Beta-barrel_YknX"/>
</dbReference>
<evidence type="ECO:0000259" key="4">
    <source>
        <dbReference type="Pfam" id="PF25990"/>
    </source>
</evidence>